<evidence type="ECO:0000313" key="2">
    <source>
        <dbReference type="Proteomes" id="UP000059680"/>
    </source>
</evidence>
<organism evidence="1 2">
    <name type="scientific">Oryza sativa subsp. japonica</name>
    <name type="common">Rice</name>
    <dbReference type="NCBI Taxonomy" id="39947"/>
    <lineage>
        <taxon>Eukaryota</taxon>
        <taxon>Viridiplantae</taxon>
        <taxon>Streptophyta</taxon>
        <taxon>Embryophyta</taxon>
        <taxon>Tracheophyta</taxon>
        <taxon>Spermatophyta</taxon>
        <taxon>Magnoliopsida</taxon>
        <taxon>Liliopsida</taxon>
        <taxon>Poales</taxon>
        <taxon>Poaceae</taxon>
        <taxon>BOP clade</taxon>
        <taxon>Oryzoideae</taxon>
        <taxon>Oryzeae</taxon>
        <taxon>Oryzinae</taxon>
        <taxon>Oryza</taxon>
        <taxon>Oryza sativa</taxon>
    </lineage>
</organism>
<reference evidence="2" key="1">
    <citation type="journal article" date="2005" name="Nature">
        <title>The map-based sequence of the rice genome.</title>
        <authorList>
            <consortium name="International rice genome sequencing project (IRGSP)"/>
            <person name="Matsumoto T."/>
            <person name="Wu J."/>
            <person name="Kanamori H."/>
            <person name="Katayose Y."/>
            <person name="Fujisawa M."/>
            <person name="Namiki N."/>
            <person name="Mizuno H."/>
            <person name="Yamamoto K."/>
            <person name="Antonio B.A."/>
            <person name="Baba T."/>
            <person name="Sakata K."/>
            <person name="Nagamura Y."/>
            <person name="Aoki H."/>
            <person name="Arikawa K."/>
            <person name="Arita K."/>
            <person name="Bito T."/>
            <person name="Chiden Y."/>
            <person name="Fujitsuka N."/>
            <person name="Fukunaka R."/>
            <person name="Hamada M."/>
            <person name="Harada C."/>
            <person name="Hayashi A."/>
            <person name="Hijishita S."/>
            <person name="Honda M."/>
            <person name="Hosokawa S."/>
            <person name="Ichikawa Y."/>
            <person name="Idonuma A."/>
            <person name="Iijima M."/>
            <person name="Ikeda M."/>
            <person name="Ikeno M."/>
            <person name="Ito K."/>
            <person name="Ito S."/>
            <person name="Ito T."/>
            <person name="Ito Y."/>
            <person name="Ito Y."/>
            <person name="Iwabuchi A."/>
            <person name="Kamiya K."/>
            <person name="Karasawa W."/>
            <person name="Kurita K."/>
            <person name="Katagiri S."/>
            <person name="Kikuta A."/>
            <person name="Kobayashi H."/>
            <person name="Kobayashi N."/>
            <person name="Machita K."/>
            <person name="Maehara T."/>
            <person name="Masukawa M."/>
            <person name="Mizubayashi T."/>
            <person name="Mukai Y."/>
            <person name="Nagasaki H."/>
            <person name="Nagata Y."/>
            <person name="Naito S."/>
            <person name="Nakashima M."/>
            <person name="Nakama Y."/>
            <person name="Nakamichi Y."/>
            <person name="Nakamura M."/>
            <person name="Meguro A."/>
            <person name="Negishi M."/>
            <person name="Ohta I."/>
            <person name="Ohta T."/>
            <person name="Okamoto M."/>
            <person name="Ono N."/>
            <person name="Saji S."/>
            <person name="Sakaguchi M."/>
            <person name="Sakai K."/>
            <person name="Shibata M."/>
            <person name="Shimokawa T."/>
            <person name="Song J."/>
            <person name="Takazaki Y."/>
            <person name="Terasawa K."/>
            <person name="Tsugane M."/>
            <person name="Tsuji K."/>
            <person name="Ueda S."/>
            <person name="Waki K."/>
            <person name="Yamagata H."/>
            <person name="Yamamoto M."/>
            <person name="Yamamoto S."/>
            <person name="Yamane H."/>
            <person name="Yoshiki S."/>
            <person name="Yoshihara R."/>
            <person name="Yukawa K."/>
            <person name="Zhong H."/>
            <person name="Yano M."/>
            <person name="Yuan Q."/>
            <person name="Ouyang S."/>
            <person name="Liu J."/>
            <person name="Jones K.M."/>
            <person name="Gansberger K."/>
            <person name="Moffat K."/>
            <person name="Hill J."/>
            <person name="Bera J."/>
            <person name="Fadrosh D."/>
            <person name="Jin S."/>
            <person name="Johri S."/>
            <person name="Kim M."/>
            <person name="Overton L."/>
            <person name="Reardon M."/>
            <person name="Tsitrin T."/>
            <person name="Vuong H."/>
            <person name="Weaver B."/>
            <person name="Ciecko A."/>
            <person name="Tallon L."/>
            <person name="Jackson J."/>
            <person name="Pai G."/>
            <person name="Aken S.V."/>
            <person name="Utterback T."/>
            <person name="Reidmuller S."/>
            <person name="Feldblyum T."/>
            <person name="Hsiao J."/>
            <person name="Zismann V."/>
            <person name="Iobst S."/>
            <person name="de Vazeille A.R."/>
            <person name="Buell C.R."/>
            <person name="Ying K."/>
            <person name="Li Y."/>
            <person name="Lu T."/>
            <person name="Huang Y."/>
            <person name="Zhao Q."/>
            <person name="Feng Q."/>
            <person name="Zhang L."/>
            <person name="Zhu J."/>
            <person name="Weng Q."/>
            <person name="Mu J."/>
            <person name="Lu Y."/>
            <person name="Fan D."/>
            <person name="Liu Y."/>
            <person name="Guan J."/>
            <person name="Zhang Y."/>
            <person name="Yu S."/>
            <person name="Liu X."/>
            <person name="Zhang Y."/>
            <person name="Hong G."/>
            <person name="Han B."/>
            <person name="Choisne N."/>
            <person name="Demange N."/>
            <person name="Orjeda G."/>
            <person name="Samain S."/>
            <person name="Cattolico L."/>
            <person name="Pelletier E."/>
            <person name="Couloux A."/>
            <person name="Segurens B."/>
            <person name="Wincker P."/>
            <person name="D'Hont A."/>
            <person name="Scarpelli C."/>
            <person name="Weissenbach J."/>
            <person name="Salanoubat M."/>
            <person name="Quetier F."/>
            <person name="Yu Y."/>
            <person name="Kim H.R."/>
            <person name="Rambo T."/>
            <person name="Currie J."/>
            <person name="Collura K."/>
            <person name="Luo M."/>
            <person name="Yang T."/>
            <person name="Ammiraju J.S.S."/>
            <person name="Engler F."/>
            <person name="Soderlund C."/>
            <person name="Wing R.A."/>
            <person name="Palmer L.E."/>
            <person name="de la Bastide M."/>
            <person name="Spiegel L."/>
            <person name="Nascimento L."/>
            <person name="Zutavern T."/>
            <person name="O'Shaughnessy A."/>
            <person name="Dike S."/>
            <person name="Dedhia N."/>
            <person name="Preston R."/>
            <person name="Balija V."/>
            <person name="McCombie W.R."/>
            <person name="Chow T."/>
            <person name="Chen H."/>
            <person name="Chung M."/>
            <person name="Chen C."/>
            <person name="Shaw J."/>
            <person name="Wu H."/>
            <person name="Hsiao K."/>
            <person name="Chao Y."/>
            <person name="Chu M."/>
            <person name="Cheng C."/>
            <person name="Hour A."/>
            <person name="Lee P."/>
            <person name="Lin S."/>
            <person name="Lin Y."/>
            <person name="Liou J."/>
            <person name="Liu S."/>
            <person name="Hsing Y."/>
            <person name="Raghuvanshi S."/>
            <person name="Mohanty A."/>
            <person name="Bharti A.K."/>
            <person name="Gaur A."/>
            <person name="Gupta V."/>
            <person name="Kumar D."/>
            <person name="Ravi V."/>
            <person name="Vij S."/>
            <person name="Kapur A."/>
            <person name="Khurana P."/>
            <person name="Khurana P."/>
            <person name="Khurana J.P."/>
            <person name="Tyagi A.K."/>
            <person name="Gaikwad K."/>
            <person name="Singh A."/>
            <person name="Dalal V."/>
            <person name="Srivastava S."/>
            <person name="Dixit A."/>
            <person name="Pal A.K."/>
            <person name="Ghazi I.A."/>
            <person name="Yadav M."/>
            <person name="Pandit A."/>
            <person name="Bhargava A."/>
            <person name="Sureshbabu K."/>
            <person name="Batra K."/>
            <person name="Sharma T.R."/>
            <person name="Mohapatra T."/>
            <person name="Singh N.K."/>
            <person name="Messing J."/>
            <person name="Nelson A.B."/>
            <person name="Fuks G."/>
            <person name="Kavchok S."/>
            <person name="Keizer G."/>
            <person name="Linton E."/>
            <person name="Llaca V."/>
            <person name="Song R."/>
            <person name="Tanyolac B."/>
            <person name="Young S."/>
            <person name="Ho-Il K."/>
            <person name="Hahn J.H."/>
            <person name="Sangsakoo G."/>
            <person name="Vanavichit A."/>
            <person name="de Mattos Luiz.A.T."/>
            <person name="Zimmer P.D."/>
            <person name="Malone G."/>
            <person name="Dellagostin O."/>
            <person name="de Oliveira A.C."/>
            <person name="Bevan M."/>
            <person name="Bancroft I."/>
            <person name="Minx P."/>
            <person name="Cordum H."/>
            <person name="Wilson R."/>
            <person name="Cheng Z."/>
            <person name="Jin W."/>
            <person name="Jiang J."/>
            <person name="Leong S.A."/>
            <person name="Iwama H."/>
            <person name="Gojobori T."/>
            <person name="Itoh T."/>
            <person name="Niimura Y."/>
            <person name="Fujii Y."/>
            <person name="Habara T."/>
            <person name="Sakai H."/>
            <person name="Sato Y."/>
            <person name="Wilson G."/>
            <person name="Kumar K."/>
            <person name="McCouch S."/>
            <person name="Juretic N."/>
            <person name="Hoen D."/>
            <person name="Wright S."/>
            <person name="Bruskiewich R."/>
            <person name="Bureau T."/>
            <person name="Miyao A."/>
            <person name="Hirochika H."/>
            <person name="Nishikawa T."/>
            <person name="Kadowaki K."/>
            <person name="Sugiura M."/>
            <person name="Burr B."/>
            <person name="Sasaki T."/>
        </authorList>
    </citation>
    <scope>NUCLEOTIDE SEQUENCE [LARGE SCALE GENOMIC DNA]</scope>
    <source>
        <strain evidence="2">cv. Nipponbare</strain>
    </source>
</reference>
<sequence length="72" mass="7725">MMAVGDGYLLMGRPRESAALCQLDSICGAGVVLLAGFGQGSTHIVRPDLHCWCCCNLLFVFVYSTNISHCVC</sequence>
<keyword evidence="2" id="KW-1185">Reference proteome</keyword>
<accession>A0A0P0YCL1</accession>
<dbReference type="EMBL" id="AP014968">
    <property type="protein sequence ID" value="BAT17862.1"/>
    <property type="molecule type" value="Genomic_DNA"/>
</dbReference>
<proteinExistence type="predicted"/>
<reference evidence="1 2" key="3">
    <citation type="journal article" date="2013" name="Rice">
        <title>Improvement of the Oryza sativa Nipponbare reference genome using next generation sequence and optical map data.</title>
        <authorList>
            <person name="Kawahara Y."/>
            <person name="de la Bastide M."/>
            <person name="Hamilton J.P."/>
            <person name="Kanamori H."/>
            <person name="McCombie W.R."/>
            <person name="Ouyang S."/>
            <person name="Schwartz D.C."/>
            <person name="Tanaka T."/>
            <person name="Wu J."/>
            <person name="Zhou S."/>
            <person name="Childs K.L."/>
            <person name="Davidson R.M."/>
            <person name="Lin H."/>
            <person name="Quesada-Ocampo L."/>
            <person name="Vaillancourt B."/>
            <person name="Sakai H."/>
            <person name="Lee S.S."/>
            <person name="Kim J."/>
            <person name="Numa H."/>
            <person name="Itoh T."/>
            <person name="Buell C.R."/>
            <person name="Matsumoto T."/>
        </authorList>
    </citation>
    <scope>NUCLEOTIDE SEQUENCE [LARGE SCALE GENOMIC DNA]</scope>
    <source>
        <strain evidence="2">cv. Nipponbare</strain>
    </source>
</reference>
<dbReference type="PaxDb" id="39947-A0A0P0YCL1"/>
<evidence type="ECO:0000313" key="1">
    <source>
        <dbReference type="EMBL" id="BAT17862.1"/>
    </source>
</evidence>
<dbReference type="InParanoid" id="A0A0P0YCL1"/>
<reference evidence="1 2" key="2">
    <citation type="journal article" date="2013" name="Plant Cell Physiol.">
        <title>Rice Annotation Project Database (RAP-DB): an integrative and interactive database for rice genomics.</title>
        <authorList>
            <person name="Sakai H."/>
            <person name="Lee S.S."/>
            <person name="Tanaka T."/>
            <person name="Numa H."/>
            <person name="Kim J."/>
            <person name="Kawahara Y."/>
            <person name="Wakimoto H."/>
            <person name="Yang C.C."/>
            <person name="Iwamoto M."/>
            <person name="Abe T."/>
            <person name="Yamada Y."/>
            <person name="Muto A."/>
            <person name="Inokuchi H."/>
            <person name="Ikemura T."/>
            <person name="Matsumoto T."/>
            <person name="Sasaki T."/>
            <person name="Itoh T."/>
        </authorList>
    </citation>
    <scope>NUCLEOTIDE SEQUENCE [LARGE SCALE GENOMIC DNA]</scope>
    <source>
        <strain evidence="2">cv. Nipponbare</strain>
    </source>
</reference>
<dbReference type="Proteomes" id="UP000059680">
    <property type="component" value="Chromosome 12"/>
</dbReference>
<protein>
    <submittedName>
        <fullName evidence="1">Os12g0588200 protein</fullName>
    </submittedName>
</protein>
<gene>
    <name evidence="1" type="ordered locus">Os12g0588200</name>
    <name evidence="1" type="ORF">OSNPB_120588200</name>
</gene>
<name>A0A0P0YCL1_ORYSJ</name>
<dbReference type="Gramene" id="Os12t0588200-00">
    <property type="protein sequence ID" value="Os12t0588200-00"/>
    <property type="gene ID" value="Os12g0588200"/>
</dbReference>
<dbReference type="AlphaFoldDB" id="A0A0P0YCL1"/>